<dbReference type="GeneID" id="6803881"/>
<evidence type="ECO:0000313" key="2">
    <source>
        <dbReference type="Proteomes" id="UP000002340"/>
    </source>
</evidence>
<protein>
    <submittedName>
        <fullName evidence="1">Uncharacterized protein</fullName>
    </submittedName>
</protein>
<evidence type="ECO:0000313" key="1">
    <source>
        <dbReference type="EMBL" id="ACH42264.1"/>
    </source>
</evidence>
<reference evidence="1 2" key="1">
    <citation type="submission" date="2008-07" db="EMBL/GenBank/DDBJ databases">
        <title>Siphoviridae phage from Bacillus thurigiensis.</title>
        <authorList>
            <person name="Dreze P.-A."/>
            <person name="Smeesters P."/>
            <person name="Van Melderen L."/>
        </authorList>
    </citation>
    <scope>NUCLEOTIDE SEQUENCE [LARGE SCALE GENOMIC DNA]</scope>
</reference>
<dbReference type="EMBL" id="EU874396">
    <property type="protein sequence ID" value="ACH42264.1"/>
    <property type="molecule type" value="Genomic_DNA"/>
</dbReference>
<name>B5LPL8_9CAUD</name>
<dbReference type="Proteomes" id="UP000002340">
    <property type="component" value="Segment"/>
</dbReference>
<dbReference type="RefSeq" id="YP_002154332.1">
    <property type="nucleotide sequence ID" value="NC_011167.1"/>
</dbReference>
<accession>B5LPL8</accession>
<keyword evidence="2" id="KW-1185">Reference proteome</keyword>
<sequence>MYEMAWNDEVNKPIHLKGPHLGKLLRRVRDLEKRGYDHVRPYQVRKSIWKDYKYDMNKNFGKGKYKLSGYEIETEYSFLMIKKVD</sequence>
<proteinExistence type="predicted"/>
<dbReference type="KEGG" id="vg:6803881"/>
<organism evidence="1 2">
    <name type="scientific">Bacillus phage IEBH</name>
    <dbReference type="NCBI Taxonomy" id="2884422"/>
    <lineage>
        <taxon>Viruses</taxon>
        <taxon>Duplodnaviria</taxon>
        <taxon>Heunggongvirae</taxon>
        <taxon>Uroviricota</taxon>
        <taxon>Caudoviricetes</taxon>
        <taxon>Cecivirus</taxon>
        <taxon>Cecivirus IEBH</taxon>
    </lineage>
</organism>